<dbReference type="OrthoDB" id="5343552at2759"/>
<proteinExistence type="predicted"/>
<keyword evidence="3" id="KW-1185">Reference proteome</keyword>
<dbReference type="AlphaFoldDB" id="A0A317SXJ5"/>
<evidence type="ECO:0000256" key="1">
    <source>
        <dbReference type="SAM" id="SignalP"/>
    </source>
</evidence>
<feature type="chain" id="PRO_5016445709" description="Extracellular membrane protein CFEM domain-containing protein" evidence="1">
    <location>
        <begin position="21"/>
        <end position="76"/>
    </location>
</feature>
<name>A0A317SXJ5_9PEZI</name>
<sequence>MQFKPILLVALLTAITNATAVPTKKIPCESAWHPCNRAGKYEDCSPEYIKQMKLCVESGCIVWIMDPLQHCNDYTS</sequence>
<evidence type="ECO:0008006" key="4">
    <source>
        <dbReference type="Google" id="ProtNLM"/>
    </source>
</evidence>
<comment type="caution">
    <text evidence="2">The sequence shown here is derived from an EMBL/GenBank/DDBJ whole genome shotgun (WGS) entry which is preliminary data.</text>
</comment>
<organism evidence="2 3">
    <name type="scientific">Tuber magnatum</name>
    <name type="common">white Piedmont truffle</name>
    <dbReference type="NCBI Taxonomy" id="42249"/>
    <lineage>
        <taxon>Eukaryota</taxon>
        <taxon>Fungi</taxon>
        <taxon>Dikarya</taxon>
        <taxon>Ascomycota</taxon>
        <taxon>Pezizomycotina</taxon>
        <taxon>Pezizomycetes</taxon>
        <taxon>Pezizales</taxon>
        <taxon>Tuberaceae</taxon>
        <taxon>Tuber</taxon>
    </lineage>
</organism>
<accession>A0A317SXJ5</accession>
<dbReference type="Proteomes" id="UP000246991">
    <property type="component" value="Unassembled WGS sequence"/>
</dbReference>
<keyword evidence="1" id="KW-0732">Signal</keyword>
<feature type="signal peptide" evidence="1">
    <location>
        <begin position="1"/>
        <end position="20"/>
    </location>
</feature>
<gene>
    <name evidence="2" type="ORF">C7212DRAFT_303561</name>
</gene>
<evidence type="ECO:0000313" key="2">
    <source>
        <dbReference type="EMBL" id="PWW79079.1"/>
    </source>
</evidence>
<evidence type="ECO:0000313" key="3">
    <source>
        <dbReference type="Proteomes" id="UP000246991"/>
    </source>
</evidence>
<dbReference type="EMBL" id="PYWC01000010">
    <property type="protein sequence ID" value="PWW79079.1"/>
    <property type="molecule type" value="Genomic_DNA"/>
</dbReference>
<protein>
    <recommendedName>
        <fullName evidence="4">Extracellular membrane protein CFEM domain-containing protein</fullName>
    </recommendedName>
</protein>
<reference evidence="2 3" key="1">
    <citation type="submission" date="2018-03" db="EMBL/GenBank/DDBJ databases">
        <title>Genomes of Pezizomycetes fungi and the evolution of truffles.</title>
        <authorList>
            <person name="Murat C."/>
            <person name="Payen T."/>
            <person name="Noel B."/>
            <person name="Kuo A."/>
            <person name="Martin F.M."/>
        </authorList>
    </citation>
    <scope>NUCLEOTIDE SEQUENCE [LARGE SCALE GENOMIC DNA]</scope>
    <source>
        <strain evidence="2">091103-1</strain>
    </source>
</reference>